<dbReference type="GO" id="GO:0005737">
    <property type="term" value="C:cytoplasm"/>
    <property type="evidence" value="ECO:0007669"/>
    <property type="project" value="TreeGrafter"/>
</dbReference>
<protein>
    <recommendedName>
        <fullName evidence="5">orotate phosphoribosyltransferase</fullName>
        <ecNumber evidence="5">2.4.2.10</ecNumber>
    </recommendedName>
</protein>
<dbReference type="GeneID" id="34686340"/>
<evidence type="ECO:0000313" key="10">
    <source>
        <dbReference type="EMBL" id="CEP62859.1"/>
    </source>
</evidence>
<evidence type="ECO:0000256" key="8">
    <source>
        <dbReference type="ARBA" id="ARBA00022975"/>
    </source>
</evidence>
<dbReference type="CDD" id="cd06223">
    <property type="entry name" value="PRTases_typeI"/>
    <property type="match status" value="1"/>
</dbReference>
<feature type="domain" description="Phosphoribosyltransferase" evidence="9">
    <location>
        <begin position="47"/>
        <end position="173"/>
    </location>
</feature>
<gene>
    <name evidence="10" type="ORF">LALA0_S06e05468g</name>
</gene>
<dbReference type="GO" id="GO:0044205">
    <property type="term" value="P:'de novo' UMP biosynthetic process"/>
    <property type="evidence" value="ECO:0007669"/>
    <property type="project" value="UniProtKB-UniPathway"/>
</dbReference>
<evidence type="ECO:0000256" key="6">
    <source>
        <dbReference type="ARBA" id="ARBA00022676"/>
    </source>
</evidence>
<proteinExistence type="inferred from homology"/>
<dbReference type="NCBIfam" id="TIGR00336">
    <property type="entry name" value="pyrE"/>
    <property type="match status" value="1"/>
</dbReference>
<dbReference type="InterPro" id="IPR000836">
    <property type="entry name" value="PRTase_dom"/>
</dbReference>
<comment type="subunit">
    <text evidence="4">Homodimer.</text>
</comment>
<evidence type="ECO:0000259" key="9">
    <source>
        <dbReference type="Pfam" id="PF00156"/>
    </source>
</evidence>
<evidence type="ECO:0000256" key="2">
    <source>
        <dbReference type="ARBA" id="ARBA00004889"/>
    </source>
</evidence>
<comment type="similarity">
    <text evidence="3">Belongs to the purine/pyrimidine phosphoribosyltransferase family. PyrE subfamily.</text>
</comment>
<name>A0A0C7N8H6_9SACH</name>
<dbReference type="SUPFAM" id="SSF53271">
    <property type="entry name" value="PRTase-like"/>
    <property type="match status" value="1"/>
</dbReference>
<dbReference type="OrthoDB" id="5553476at2759"/>
<evidence type="ECO:0000256" key="4">
    <source>
        <dbReference type="ARBA" id="ARBA00011738"/>
    </source>
</evidence>
<organism evidence="10 11">
    <name type="scientific">Lachancea lanzarotensis</name>
    <dbReference type="NCBI Taxonomy" id="1245769"/>
    <lineage>
        <taxon>Eukaryota</taxon>
        <taxon>Fungi</taxon>
        <taxon>Dikarya</taxon>
        <taxon>Ascomycota</taxon>
        <taxon>Saccharomycotina</taxon>
        <taxon>Saccharomycetes</taxon>
        <taxon>Saccharomycetales</taxon>
        <taxon>Saccharomycetaceae</taxon>
        <taxon>Lachancea</taxon>
    </lineage>
</organism>
<accession>A0A0C7N8H6</accession>
<dbReference type="PANTHER" id="PTHR46683">
    <property type="entry name" value="OROTATE PHOSPHORIBOSYLTRANSFERASE 1-RELATED"/>
    <property type="match status" value="1"/>
</dbReference>
<dbReference type="UniPathway" id="UPA00070">
    <property type="reaction ID" value="UER00119"/>
</dbReference>
<evidence type="ECO:0000256" key="3">
    <source>
        <dbReference type="ARBA" id="ARBA00006340"/>
    </source>
</evidence>
<dbReference type="HOGENOM" id="CLU_074878_0_1_1"/>
<dbReference type="FunFam" id="3.40.50.2020:FF:000008">
    <property type="entry name" value="Orotate phosphoribosyltransferase"/>
    <property type="match status" value="1"/>
</dbReference>
<reference evidence="10 11" key="1">
    <citation type="submission" date="2014-12" db="EMBL/GenBank/DDBJ databases">
        <authorList>
            <person name="Neuveglise Cecile"/>
        </authorList>
    </citation>
    <scope>NUCLEOTIDE SEQUENCE [LARGE SCALE GENOMIC DNA]</scope>
    <source>
        <strain evidence="10 11">CBS 12615</strain>
    </source>
</reference>
<keyword evidence="7" id="KW-0808">Transferase</keyword>
<dbReference type="InterPro" id="IPR029057">
    <property type="entry name" value="PRTase-like"/>
</dbReference>
<dbReference type="AlphaFoldDB" id="A0A0C7N8H6"/>
<dbReference type="Proteomes" id="UP000054304">
    <property type="component" value="Unassembled WGS sequence"/>
</dbReference>
<dbReference type="STRING" id="1245769.A0A0C7N8H6"/>
<keyword evidence="6" id="KW-0328">Glycosyltransferase</keyword>
<dbReference type="Gene3D" id="3.40.50.2020">
    <property type="match status" value="1"/>
</dbReference>
<dbReference type="InterPro" id="IPR004467">
    <property type="entry name" value="Or_phspho_trans_dom"/>
</dbReference>
<evidence type="ECO:0000313" key="11">
    <source>
        <dbReference type="Proteomes" id="UP000054304"/>
    </source>
</evidence>
<dbReference type="EMBL" id="LN736365">
    <property type="protein sequence ID" value="CEP62859.1"/>
    <property type="molecule type" value="Genomic_DNA"/>
</dbReference>
<evidence type="ECO:0000256" key="1">
    <source>
        <dbReference type="ARBA" id="ARBA00003769"/>
    </source>
</evidence>
<dbReference type="HAMAP" id="MF_01208">
    <property type="entry name" value="PyrE"/>
    <property type="match status" value="1"/>
</dbReference>
<evidence type="ECO:0000256" key="7">
    <source>
        <dbReference type="ARBA" id="ARBA00022679"/>
    </source>
</evidence>
<dbReference type="RefSeq" id="XP_022629081.1">
    <property type="nucleotide sequence ID" value="XM_022771926.1"/>
</dbReference>
<keyword evidence="11" id="KW-1185">Reference proteome</keyword>
<dbReference type="PANTHER" id="PTHR46683:SF1">
    <property type="entry name" value="OROTATE PHOSPHORIBOSYLTRANSFERASE 1-RELATED"/>
    <property type="match status" value="1"/>
</dbReference>
<dbReference type="GO" id="GO:0046132">
    <property type="term" value="P:pyrimidine ribonucleoside biosynthetic process"/>
    <property type="evidence" value="ECO:0007669"/>
    <property type="project" value="UniProtKB-ARBA"/>
</dbReference>
<dbReference type="InterPro" id="IPR023031">
    <property type="entry name" value="OPRT"/>
</dbReference>
<dbReference type="GO" id="GO:0004588">
    <property type="term" value="F:orotate phosphoribosyltransferase activity"/>
    <property type="evidence" value="ECO:0007669"/>
    <property type="project" value="UniProtKB-EC"/>
</dbReference>
<dbReference type="GO" id="GO:0006207">
    <property type="term" value="P:'de novo' pyrimidine nucleobase biosynthetic process"/>
    <property type="evidence" value="ECO:0007669"/>
    <property type="project" value="TreeGrafter"/>
</dbReference>
<keyword evidence="8" id="KW-0665">Pyrimidine biosynthesis</keyword>
<evidence type="ECO:0000256" key="5">
    <source>
        <dbReference type="ARBA" id="ARBA00011971"/>
    </source>
</evidence>
<dbReference type="Pfam" id="PF00156">
    <property type="entry name" value="Pribosyltran"/>
    <property type="match status" value="1"/>
</dbReference>
<comment type="function">
    <text evidence="1">Catalyzes the transfer of a ribosyl phosphate group from 5-phosphoribose 1-diphosphate to orotate, leading to the formation of orotidine monophosphate (OMP).</text>
</comment>
<dbReference type="EC" id="2.4.2.10" evidence="5"/>
<comment type="pathway">
    <text evidence="2">Pyrimidine metabolism; UMP biosynthesis via de novo pathway; UMP from orotate: step 1/2.</text>
</comment>
<sequence length="224" mass="24602">MPVVLEDYQKNFLDLALESQALRFGNFTLKSGRQSPYFFNLGQFNTGKLLSNLATAYAIAIIQSDLKFDVIFGPAYKGIPLAAIVCVKLAEIGGTKFQNVQYSFNRKEAKTHGEGGSIVGAPLQDQRVLIIDDVMTAGTAINEAFSIIAENNGNVVGTIVSLDRQEVLSVESKERVSATQAVSQRHNIPVLSIVTFANIIHYLDGKITPDDKRHMEDYLQTYGV</sequence>